<evidence type="ECO:0000313" key="2">
    <source>
        <dbReference type="Proteomes" id="UP000308444"/>
    </source>
</evidence>
<organism evidence="1 2">
    <name type="scientific">Bacillus cereus</name>
    <dbReference type="NCBI Taxonomy" id="1396"/>
    <lineage>
        <taxon>Bacteria</taxon>
        <taxon>Bacillati</taxon>
        <taxon>Bacillota</taxon>
        <taxon>Bacilli</taxon>
        <taxon>Bacillales</taxon>
        <taxon>Bacillaceae</taxon>
        <taxon>Bacillus</taxon>
        <taxon>Bacillus cereus group</taxon>
    </lineage>
</organism>
<protein>
    <submittedName>
        <fullName evidence="1">PBSX family phage terminase large subunit</fullName>
    </submittedName>
</protein>
<dbReference type="Gene3D" id="3.40.50.300">
    <property type="entry name" value="P-loop containing nucleotide triphosphate hydrolases"/>
    <property type="match status" value="1"/>
</dbReference>
<dbReference type="AlphaFoldDB" id="A0A9X9ABL8"/>
<reference evidence="1 2" key="1">
    <citation type="journal article" date="2019" name="Environ. Microbiol.">
        <title>An active ?-lactamase is a part of an orchestrated cell wall stress resistance network of Bacillus subtilis and related rhizosphere species.</title>
        <authorList>
            <person name="Bucher T."/>
            <person name="Keren-Paz A."/>
            <person name="Hausser J."/>
            <person name="Olender T."/>
            <person name="Cytryn E."/>
            <person name="Kolodkin-Gal I."/>
        </authorList>
    </citation>
    <scope>NUCLEOTIDE SEQUENCE [LARGE SCALE GENOMIC DNA]</scope>
    <source>
        <strain evidence="1 2">I32</strain>
    </source>
</reference>
<proteinExistence type="predicted"/>
<dbReference type="Proteomes" id="UP000308444">
    <property type="component" value="Unassembled WGS sequence"/>
</dbReference>
<evidence type="ECO:0000313" key="1">
    <source>
        <dbReference type="EMBL" id="TKJ05427.1"/>
    </source>
</evidence>
<dbReference type="EMBL" id="SZOH01000501">
    <property type="protein sequence ID" value="TKJ05427.1"/>
    <property type="molecule type" value="Genomic_DNA"/>
</dbReference>
<name>A0A9X9ABL8_BACCE</name>
<accession>A0A9X9ABL8</accession>
<dbReference type="InterPro" id="IPR027417">
    <property type="entry name" value="P-loop_NTPase"/>
</dbReference>
<comment type="caution">
    <text evidence="1">The sequence shown here is derived from an EMBL/GenBank/DDBJ whole genome shotgun (WGS) entry which is preliminary data.</text>
</comment>
<sequence length="186" mass="21127">MAVMEVGIELKFSQKQQETIRQDITGITLEVNEGTIRSGKTTADIFKMAFFYINSRDKNHLVTAYNQEQAFRMFMDGDGLGLIHIFGDNGEIRHDEHGDHLYIYTPNGEKKIYYKGGGKANSVGAITGMSLGSVTFLEINLLNMQFIQECFRRTLAAKDRFHLAELNPPAPSHPIFKEVFERFEKA</sequence>
<gene>
    <name evidence="1" type="ORF">FC695_08850</name>
</gene>
<feature type="non-terminal residue" evidence="1">
    <location>
        <position position="186"/>
    </location>
</feature>